<feature type="compositionally biased region" description="Basic and acidic residues" evidence="3">
    <location>
        <begin position="140"/>
        <end position="160"/>
    </location>
</feature>
<dbReference type="Gene3D" id="1.20.80.10">
    <property type="match status" value="1"/>
</dbReference>
<dbReference type="PRINTS" id="PR00689">
    <property type="entry name" value="ACOABINDINGP"/>
</dbReference>
<dbReference type="SUPFAM" id="SSF47027">
    <property type="entry name" value="Acyl-CoA binding protein"/>
    <property type="match status" value="1"/>
</dbReference>
<dbReference type="GO" id="GO:0006631">
    <property type="term" value="P:fatty acid metabolic process"/>
    <property type="evidence" value="ECO:0007669"/>
    <property type="project" value="TreeGrafter"/>
</dbReference>
<dbReference type="InterPro" id="IPR014352">
    <property type="entry name" value="FERM/acyl-CoA-bd_prot_sf"/>
</dbReference>
<evidence type="ECO:0000313" key="6">
    <source>
        <dbReference type="Proteomes" id="UP001346149"/>
    </source>
</evidence>
<dbReference type="PANTHER" id="PTHR23310:SF105">
    <property type="entry name" value="ACYL-COA-BINDING DOMAIN-CONTAINING PROTEIN 5"/>
    <property type="match status" value="1"/>
</dbReference>
<sequence>MELVWEMFAPVVFAVLFSFFVAKLVSVVMAGDFAAERQPKSGDGVGLEQCSSVHEVQFERRLIARGCECESRVEHVEKTEHQVHQIAAETVLLLDVEAKETESEETQENLEKEVQVDHQEVLNRLLEAIDLAEKSVEEKSDRCCDEESSRVDDASFERSSSETPPDQACVLEFKEDSQCETEEAEAEISKRDVDDEDDDWEGIEKTELQKDFDVAANFVCSGETNYSLEGSDVKMQLYGLHKVATEGPCREPQPMALKVSARAKWNAWQRLGNMGPDVAMEQYITVLSENVPHWKVGKHADTARPDVGTSYNNQSTVCHEHPKLSDDSENQAANTGLDVSETIDTIPENRVTCHAYQFPICSSVLEVGQES</sequence>
<accession>A0AAN7MHK3</accession>
<dbReference type="Pfam" id="PF00887">
    <property type="entry name" value="ACBP"/>
    <property type="match status" value="1"/>
</dbReference>
<name>A0AAN7MHK3_TRANT</name>
<reference evidence="5 6" key="1">
    <citation type="journal article" date="2023" name="Hortic Res">
        <title>Pangenome of water caltrop reveals structural variations and asymmetric subgenome divergence after allopolyploidization.</title>
        <authorList>
            <person name="Zhang X."/>
            <person name="Chen Y."/>
            <person name="Wang L."/>
            <person name="Yuan Y."/>
            <person name="Fang M."/>
            <person name="Shi L."/>
            <person name="Lu R."/>
            <person name="Comes H.P."/>
            <person name="Ma Y."/>
            <person name="Chen Y."/>
            <person name="Huang G."/>
            <person name="Zhou Y."/>
            <person name="Zheng Z."/>
            <person name="Qiu Y."/>
        </authorList>
    </citation>
    <scope>NUCLEOTIDE SEQUENCE [LARGE SCALE GENOMIC DNA]</scope>
    <source>
        <strain evidence="5">F231</strain>
    </source>
</reference>
<evidence type="ECO:0000259" key="4">
    <source>
        <dbReference type="PROSITE" id="PS51228"/>
    </source>
</evidence>
<dbReference type="PROSITE" id="PS51228">
    <property type="entry name" value="ACB_2"/>
    <property type="match status" value="1"/>
</dbReference>
<feature type="region of interest" description="Disordered" evidence="3">
    <location>
        <begin position="140"/>
        <end position="167"/>
    </location>
</feature>
<dbReference type="GO" id="GO:0000062">
    <property type="term" value="F:fatty-acyl-CoA binding"/>
    <property type="evidence" value="ECO:0007669"/>
    <property type="project" value="InterPro"/>
</dbReference>
<keyword evidence="2" id="KW-0446">Lipid-binding</keyword>
<evidence type="ECO:0000256" key="1">
    <source>
        <dbReference type="ARBA" id="ARBA00005567"/>
    </source>
</evidence>
<keyword evidence="6" id="KW-1185">Reference proteome</keyword>
<dbReference type="AlphaFoldDB" id="A0AAN7MHK3"/>
<dbReference type="PANTHER" id="PTHR23310">
    <property type="entry name" value="ACYL-COA-BINDING PROTEIN, ACBP"/>
    <property type="match status" value="1"/>
</dbReference>
<feature type="domain" description="ACB" evidence="4">
    <location>
        <begin position="208"/>
        <end position="296"/>
    </location>
</feature>
<evidence type="ECO:0000256" key="2">
    <source>
        <dbReference type="ARBA" id="ARBA00023121"/>
    </source>
</evidence>
<gene>
    <name evidence="5" type="ORF">SAY86_003738</name>
</gene>
<dbReference type="InterPro" id="IPR035984">
    <property type="entry name" value="Acyl-CoA-binding_sf"/>
</dbReference>
<protein>
    <recommendedName>
        <fullName evidence="4">ACB domain-containing protein</fullName>
    </recommendedName>
</protein>
<dbReference type="InterPro" id="IPR000582">
    <property type="entry name" value="Acyl-CoA-binding_protein"/>
</dbReference>
<organism evidence="5 6">
    <name type="scientific">Trapa natans</name>
    <name type="common">Water chestnut</name>
    <dbReference type="NCBI Taxonomy" id="22666"/>
    <lineage>
        <taxon>Eukaryota</taxon>
        <taxon>Viridiplantae</taxon>
        <taxon>Streptophyta</taxon>
        <taxon>Embryophyta</taxon>
        <taxon>Tracheophyta</taxon>
        <taxon>Spermatophyta</taxon>
        <taxon>Magnoliopsida</taxon>
        <taxon>eudicotyledons</taxon>
        <taxon>Gunneridae</taxon>
        <taxon>Pentapetalae</taxon>
        <taxon>rosids</taxon>
        <taxon>malvids</taxon>
        <taxon>Myrtales</taxon>
        <taxon>Lythraceae</taxon>
        <taxon>Trapa</taxon>
    </lineage>
</organism>
<comment type="caution">
    <text evidence="5">The sequence shown here is derived from an EMBL/GenBank/DDBJ whole genome shotgun (WGS) entry which is preliminary data.</text>
</comment>
<evidence type="ECO:0000256" key="3">
    <source>
        <dbReference type="SAM" id="MobiDB-lite"/>
    </source>
</evidence>
<dbReference type="Proteomes" id="UP001346149">
    <property type="component" value="Unassembled WGS sequence"/>
</dbReference>
<dbReference type="EMBL" id="JAXQNO010000001">
    <property type="protein sequence ID" value="KAK4803921.1"/>
    <property type="molecule type" value="Genomic_DNA"/>
</dbReference>
<proteinExistence type="inferred from homology"/>
<evidence type="ECO:0000313" key="5">
    <source>
        <dbReference type="EMBL" id="KAK4803921.1"/>
    </source>
</evidence>
<comment type="similarity">
    <text evidence="1">Belongs to the ACBP family.</text>
</comment>